<feature type="transmembrane region" description="Helical" evidence="10">
    <location>
        <begin position="237"/>
        <end position="254"/>
    </location>
</feature>
<dbReference type="EMBL" id="JASXSV010000026">
    <property type="protein sequence ID" value="MDP0589995.1"/>
    <property type="molecule type" value="Genomic_DNA"/>
</dbReference>
<keyword evidence="5 10" id="KW-0812">Transmembrane</keyword>
<dbReference type="InterPro" id="IPR011303">
    <property type="entry name" value="RnfD_bac"/>
</dbReference>
<protein>
    <recommendedName>
        <fullName evidence="10">Ion-translocating oxidoreductase complex subunit D</fullName>
        <ecNumber evidence="10">7.-.-.-</ecNumber>
    </recommendedName>
    <alternativeName>
        <fullName evidence="10">Rnf electron transport complex subunit D</fullName>
    </alternativeName>
</protein>
<keyword evidence="8 10" id="KW-1133">Transmembrane helix</keyword>
<keyword evidence="4 10" id="KW-0288">FMN</keyword>
<gene>
    <name evidence="11" type="primary">rsxD</name>
    <name evidence="10" type="synonym">rnfD</name>
    <name evidence="11" type="ORF">QS748_12745</name>
</gene>
<feature type="transmembrane region" description="Helical" evidence="10">
    <location>
        <begin position="295"/>
        <end position="313"/>
    </location>
</feature>
<keyword evidence="9 10" id="KW-0472">Membrane</keyword>
<evidence type="ECO:0000313" key="11">
    <source>
        <dbReference type="EMBL" id="MDP0589995.1"/>
    </source>
</evidence>
<dbReference type="PANTHER" id="PTHR30578">
    <property type="entry name" value="ELECTRON TRANSPORT COMPLEX PROTEIN RNFD"/>
    <property type="match status" value="1"/>
</dbReference>
<comment type="cofactor">
    <cofactor evidence="10">
        <name>FMN</name>
        <dbReference type="ChEBI" id="CHEBI:58210"/>
    </cofactor>
</comment>
<proteinExistence type="inferred from homology"/>
<comment type="caution">
    <text evidence="10">Lacks conserved residue(s) required for the propagation of feature annotation.</text>
</comment>
<keyword evidence="12" id="KW-1185">Reference proteome</keyword>
<keyword evidence="10" id="KW-1003">Cell membrane</keyword>
<feature type="transmembrane region" description="Helical" evidence="10">
    <location>
        <begin position="20"/>
        <end position="38"/>
    </location>
</feature>
<evidence type="ECO:0000313" key="12">
    <source>
        <dbReference type="Proteomes" id="UP001178148"/>
    </source>
</evidence>
<dbReference type="HAMAP" id="MF_00462">
    <property type="entry name" value="RsxD_RnfD"/>
    <property type="match status" value="1"/>
</dbReference>
<feature type="transmembrane region" description="Helical" evidence="10">
    <location>
        <begin position="213"/>
        <end position="230"/>
    </location>
</feature>
<dbReference type="NCBIfam" id="TIGR01946">
    <property type="entry name" value="rnfD"/>
    <property type="match status" value="1"/>
</dbReference>
<evidence type="ECO:0000256" key="2">
    <source>
        <dbReference type="ARBA" id="ARBA00022553"/>
    </source>
</evidence>
<keyword evidence="6 10" id="KW-1278">Translocase</keyword>
<dbReference type="GO" id="GO:0005886">
    <property type="term" value="C:plasma membrane"/>
    <property type="evidence" value="ECO:0007669"/>
    <property type="project" value="UniProtKB-SubCell"/>
</dbReference>
<keyword evidence="7 10" id="KW-0249">Electron transport</keyword>
<dbReference type="AlphaFoldDB" id="A0AA90STV1"/>
<evidence type="ECO:0000256" key="3">
    <source>
        <dbReference type="ARBA" id="ARBA00022630"/>
    </source>
</evidence>
<feature type="transmembrane region" description="Helical" evidence="10">
    <location>
        <begin position="266"/>
        <end position="283"/>
    </location>
</feature>
<evidence type="ECO:0000256" key="6">
    <source>
        <dbReference type="ARBA" id="ARBA00022967"/>
    </source>
</evidence>
<evidence type="ECO:0000256" key="5">
    <source>
        <dbReference type="ARBA" id="ARBA00022692"/>
    </source>
</evidence>
<dbReference type="Pfam" id="PF03116">
    <property type="entry name" value="NQR2_RnfD_RnfE"/>
    <property type="match status" value="1"/>
</dbReference>
<organism evidence="11 12">
    <name type="scientific">Candidatus Endonucleibacter bathymodioli</name>
    <dbReference type="NCBI Taxonomy" id="539814"/>
    <lineage>
        <taxon>Bacteria</taxon>
        <taxon>Pseudomonadati</taxon>
        <taxon>Pseudomonadota</taxon>
        <taxon>Gammaproteobacteria</taxon>
        <taxon>Oceanospirillales</taxon>
        <taxon>Endozoicomonadaceae</taxon>
        <taxon>Candidatus Endonucleibacter</taxon>
    </lineage>
</organism>
<keyword evidence="2 10" id="KW-0597">Phosphoprotein</keyword>
<dbReference type="Proteomes" id="UP001178148">
    <property type="component" value="Unassembled WGS sequence"/>
</dbReference>
<reference evidence="11 12" key="1">
    <citation type="journal article" date="2023" name="bioRxiv">
        <title>An intranuclear bacterial parasite of deep-sea mussels expresses apoptosis inhibitors acquired from its host.</title>
        <authorList>
            <person name="Gonzalez Porras M.A."/>
            <person name="Assie A."/>
            <person name="Tietjen M."/>
            <person name="Violette M."/>
            <person name="Kleiner M."/>
            <person name="Gruber-Vodicka H."/>
            <person name="Dubilier N."/>
            <person name="Leisch N."/>
        </authorList>
    </citation>
    <scope>NUCLEOTIDE SEQUENCE [LARGE SCALE GENOMIC DNA]</scope>
    <source>
        <strain evidence="11">IAP13</strain>
    </source>
</reference>
<dbReference type="EC" id="7.-.-.-" evidence="10"/>
<dbReference type="InterPro" id="IPR004338">
    <property type="entry name" value="NqrB/RnfD"/>
</dbReference>
<accession>A0AA90STV1</accession>
<dbReference type="NCBIfam" id="NF002011">
    <property type="entry name" value="PRK00816.1"/>
    <property type="match status" value="1"/>
</dbReference>
<keyword evidence="1 10" id="KW-0813">Transport</keyword>
<keyword evidence="3 10" id="KW-0285">Flavoprotein</keyword>
<dbReference type="GO" id="GO:0022900">
    <property type="term" value="P:electron transport chain"/>
    <property type="evidence" value="ECO:0007669"/>
    <property type="project" value="UniProtKB-UniRule"/>
</dbReference>
<evidence type="ECO:0000256" key="10">
    <source>
        <dbReference type="HAMAP-Rule" id="MF_00462"/>
    </source>
</evidence>
<comment type="subcellular location">
    <subcellularLocation>
        <location evidence="10">Cell inner membrane</location>
        <topology evidence="10">Multi-pass membrane protein</topology>
    </subcellularLocation>
</comment>
<evidence type="ECO:0000256" key="7">
    <source>
        <dbReference type="ARBA" id="ARBA00022982"/>
    </source>
</evidence>
<feature type="modified residue" description="FMN phosphoryl threonine" evidence="10">
    <location>
        <position position="183"/>
    </location>
</feature>
<dbReference type="PANTHER" id="PTHR30578:SF0">
    <property type="entry name" value="ION-TRANSLOCATING OXIDOREDUCTASE COMPLEX SUBUNIT D"/>
    <property type="match status" value="1"/>
</dbReference>
<comment type="function">
    <text evidence="10">Part of a membrane-bound complex that couples electron transfer with translocation of ions across the membrane.</text>
</comment>
<sequence length="356" mass="39190">MTLIKQTSPHTISANRTQLIMKLVLLSAIPGVLAQTIFFGWGAIINILWCSMLAIGCEALVLKLRKRSIKFHLNDYSVIVTALLFAISLPPLAPWWLTLAGIIFAVIVGKHLYGGLGQNPFNPAMLGYVLLLISFPQEMTSWLSPLGITGSIASQPLDEGVLSAFTSIFWEKSVDIDAVSMATPLDVVRWNNSLTMDELWSSNPIFQNFAGRGWFWINIYYLLGGLFLLYKKVFTWHGPFGMLIALTVMSFLFLNGDGSESHGSTLFHLFSGASMLGAFFIVTDPVSSATSNRGRLIFGAGVGIFVYIIRAWGGYPDGVAFAILLMNMASPTIDYYTQPRTYGHKKPNKGLPTKSE</sequence>
<evidence type="ECO:0000256" key="1">
    <source>
        <dbReference type="ARBA" id="ARBA00022448"/>
    </source>
</evidence>
<comment type="similarity">
    <text evidence="10">Belongs to the NqrB/RnfD family.</text>
</comment>
<evidence type="ECO:0000256" key="8">
    <source>
        <dbReference type="ARBA" id="ARBA00022989"/>
    </source>
</evidence>
<comment type="subunit">
    <text evidence="10">The complex is composed of six subunits: RnfA, RnfB, RnfC, RnfD, RnfE and RnfG.</text>
</comment>
<keyword evidence="10" id="KW-0997">Cell inner membrane</keyword>
<comment type="caution">
    <text evidence="11">The sequence shown here is derived from an EMBL/GenBank/DDBJ whole genome shotgun (WGS) entry which is preliminary data.</text>
</comment>
<name>A0AA90STV1_9GAMM</name>
<evidence type="ECO:0000256" key="9">
    <source>
        <dbReference type="ARBA" id="ARBA00023136"/>
    </source>
</evidence>
<evidence type="ECO:0000256" key="4">
    <source>
        <dbReference type="ARBA" id="ARBA00022643"/>
    </source>
</evidence>
<feature type="transmembrane region" description="Helical" evidence="10">
    <location>
        <begin position="44"/>
        <end position="61"/>
    </location>
</feature>
<dbReference type="GO" id="GO:0055085">
    <property type="term" value="P:transmembrane transport"/>
    <property type="evidence" value="ECO:0007669"/>
    <property type="project" value="InterPro"/>
</dbReference>